<dbReference type="Proteomes" id="UP000007797">
    <property type="component" value="Unassembled WGS sequence"/>
</dbReference>
<name>F4Q3W3_CACFS</name>
<dbReference type="PANTHER" id="PTHR37766">
    <property type="entry name" value="OS01G0897100 PROTEIN"/>
    <property type="match status" value="1"/>
</dbReference>
<proteinExistence type="predicted"/>
<protein>
    <submittedName>
        <fullName evidence="2">Uncharacterized protein</fullName>
    </submittedName>
</protein>
<evidence type="ECO:0000313" key="3">
    <source>
        <dbReference type="Proteomes" id="UP000007797"/>
    </source>
</evidence>
<dbReference type="RefSeq" id="XP_004356203.1">
    <property type="nucleotide sequence ID" value="XM_004356150.1"/>
</dbReference>
<dbReference type="OrthoDB" id="1927237at2759"/>
<organism evidence="2 3">
    <name type="scientific">Cavenderia fasciculata</name>
    <name type="common">Slime mold</name>
    <name type="synonym">Dictyostelium fasciculatum</name>
    <dbReference type="NCBI Taxonomy" id="261658"/>
    <lineage>
        <taxon>Eukaryota</taxon>
        <taxon>Amoebozoa</taxon>
        <taxon>Evosea</taxon>
        <taxon>Eumycetozoa</taxon>
        <taxon>Dictyostelia</taxon>
        <taxon>Acytosteliales</taxon>
        <taxon>Cavenderiaceae</taxon>
        <taxon>Cavenderia</taxon>
    </lineage>
</organism>
<evidence type="ECO:0000313" key="2">
    <source>
        <dbReference type="EMBL" id="EGG17719.1"/>
    </source>
</evidence>
<dbReference type="KEGG" id="dfa:DFA_08717"/>
<reference evidence="3" key="1">
    <citation type="journal article" date="2011" name="Genome Res.">
        <title>Phylogeny-wide analysis of social amoeba genomes highlights ancient origins for complex intercellular communication.</title>
        <authorList>
            <person name="Heidel A.J."/>
            <person name="Lawal H.M."/>
            <person name="Felder M."/>
            <person name="Schilde C."/>
            <person name="Helps N.R."/>
            <person name="Tunggal B."/>
            <person name="Rivero F."/>
            <person name="John U."/>
            <person name="Schleicher M."/>
            <person name="Eichinger L."/>
            <person name="Platzer M."/>
            <person name="Noegel A.A."/>
            <person name="Schaap P."/>
            <person name="Gloeckner G."/>
        </authorList>
    </citation>
    <scope>NUCLEOTIDE SEQUENCE [LARGE SCALE GENOMIC DNA]</scope>
    <source>
        <strain evidence="3">SH3</strain>
    </source>
</reference>
<evidence type="ECO:0000256" key="1">
    <source>
        <dbReference type="SAM" id="MobiDB-lite"/>
    </source>
</evidence>
<sequence length="513" mass="60556">MNNNEDIYLYITPLINNINNNNNNNDNNDIVQLERLKLVEKIESLLLDHVTMNQSQYNLVLSQTMISRYCYLDHSTSPSTIDDKEKRLVTKKLKMLFFRKLNSLVGGSNDKRVDDDDRNHLSLYIKFIKQVLLDTCENESKEISKVLDRYIFSSDAARWFQNFFYKHPNRIKLYFQHFHYDGKNLHGALALERFIFCERDNVWDLLKWSGARPVTPIIAAQHREQLLNLDVVATINNFIDYQDREPKIGIFWRDYIYKRIIKDGGGDGSFLSIDYNHFVNLLYDLLLDTNRVEREGQGESSLLETINDILDHLFDHIGFSSMTLSLLNQDEIIEFIKDTSMDLKIQPKPQPQSSFNQLLLFNSLIQNNINILINNLFNNDEYLDTKLKIESTLNEFIQTTTISTIKQQDNNQQQNSNNNRLIESFIYYFTMKRWLNINNIDDYLNFNHIQFKKLDNNNHHNNSNNDDEKEEEEEEGTKNIDNTIWSVNQSNGKPIELTLKDFPFYLYSKLNSK</sequence>
<dbReference type="AlphaFoldDB" id="F4Q3W3"/>
<accession>F4Q3W3</accession>
<feature type="compositionally biased region" description="Acidic residues" evidence="1">
    <location>
        <begin position="465"/>
        <end position="475"/>
    </location>
</feature>
<gene>
    <name evidence="2" type="ORF">DFA_08717</name>
</gene>
<dbReference type="OMA" id="FQHFHYD"/>
<keyword evidence="3" id="KW-1185">Reference proteome</keyword>
<dbReference type="GeneID" id="14869570"/>
<feature type="region of interest" description="Disordered" evidence="1">
    <location>
        <begin position="454"/>
        <end position="485"/>
    </location>
</feature>
<dbReference type="EMBL" id="GL883021">
    <property type="protein sequence ID" value="EGG17719.1"/>
    <property type="molecule type" value="Genomic_DNA"/>
</dbReference>
<dbReference type="PANTHER" id="PTHR37766:SF1">
    <property type="entry name" value="OS01G0897100 PROTEIN"/>
    <property type="match status" value="1"/>
</dbReference>